<dbReference type="InterPro" id="IPR008983">
    <property type="entry name" value="Tumour_necrosis_fac-like_dom"/>
</dbReference>
<dbReference type="InterPro" id="IPR057774">
    <property type="entry name" value="D8C_UMOD/GP2/OIT3-like"/>
</dbReference>
<gene>
    <name evidence="4" type="ORF">PLEPLA_LOCUS32320</name>
</gene>
<dbReference type="Pfam" id="PF00386">
    <property type="entry name" value="C1q"/>
    <property type="match status" value="1"/>
</dbReference>
<accession>A0A9N7V330</accession>
<name>A0A9N7V330_PLEPL</name>
<organism evidence="4 5">
    <name type="scientific">Pleuronectes platessa</name>
    <name type="common">European plaice</name>
    <dbReference type="NCBI Taxonomy" id="8262"/>
    <lineage>
        <taxon>Eukaryota</taxon>
        <taxon>Metazoa</taxon>
        <taxon>Chordata</taxon>
        <taxon>Craniata</taxon>
        <taxon>Vertebrata</taxon>
        <taxon>Euteleostomi</taxon>
        <taxon>Actinopterygii</taxon>
        <taxon>Neopterygii</taxon>
        <taxon>Teleostei</taxon>
        <taxon>Neoteleostei</taxon>
        <taxon>Acanthomorphata</taxon>
        <taxon>Carangaria</taxon>
        <taxon>Pleuronectiformes</taxon>
        <taxon>Pleuronectoidei</taxon>
        <taxon>Pleuronectidae</taxon>
        <taxon>Pleuronectes</taxon>
    </lineage>
</organism>
<keyword evidence="2" id="KW-1015">Disulfide bond</keyword>
<evidence type="ECO:0000313" key="4">
    <source>
        <dbReference type="EMBL" id="CAB1444604.1"/>
    </source>
</evidence>
<evidence type="ECO:0000256" key="2">
    <source>
        <dbReference type="ARBA" id="ARBA00023157"/>
    </source>
</evidence>
<comment type="caution">
    <text evidence="4">The sequence shown here is derived from an EMBL/GenBank/DDBJ whole genome shotgun (WGS) entry which is preliminary data.</text>
</comment>
<dbReference type="AlphaFoldDB" id="A0A9N7V330"/>
<proteinExistence type="predicted"/>
<sequence length="434" mass="48937">MAASIPGMLRLHFQTAGGSGDTVYSHGRAAAQFLIQRHEEFTQIKMVALAVAVFVTLSCCALGCSGNMNSTELKLQSLRLQPAAVFKMKNPQCEQTSLQHDVLTQVNMKSLKKETHSDFGTTRLTYGTSDEEEYDLRLSEEDSRKKSNPCFHYTVLDQAWRATNSTGNLKMCDRNVKWKGWYRLFYKGKSIQMPERCVPVNKCSTRAPLWLTGPHPSRRAGIVTRQVCGHWKKRCCAFKSTPIKVKKCLGNYYVYKFTKPSSCDLAYCADINTLVCARCRRNQSCVSRDRINWKCKTKKVLRRKIHFFASFPGQLSGKVNRIKYSKVLVNVGRAFSSRTGVFRAPVNGIYQFFFSTQTSDTGKKTDLWLVVNGYWVAVSHTLVTRPSSVGSLATYMSFLRRGARVYVTHNCGKSWANAASMTITFGGSLLVQLK</sequence>
<keyword evidence="1" id="KW-0732">Signal</keyword>
<protein>
    <recommendedName>
        <fullName evidence="3">C1q domain-containing protein</fullName>
    </recommendedName>
</protein>
<dbReference type="PANTHER" id="PTHR36191:SF4">
    <property type="entry name" value="VWFD DOMAIN-CONTAINING PROTEIN"/>
    <property type="match status" value="1"/>
</dbReference>
<dbReference type="PANTHER" id="PTHR36191">
    <property type="entry name" value="ENDO/EXONUCLEASE/PHOSPHATASE DOMAIN-CONTAINING PROTEIN-RELATED"/>
    <property type="match status" value="1"/>
</dbReference>
<dbReference type="Pfam" id="PF23283">
    <property type="entry name" value="D8C_UMOD"/>
    <property type="match status" value="1"/>
</dbReference>
<dbReference type="InterPro" id="IPR001073">
    <property type="entry name" value="C1q_dom"/>
</dbReference>
<reference evidence="4" key="1">
    <citation type="submission" date="2020-03" db="EMBL/GenBank/DDBJ databases">
        <authorList>
            <person name="Weist P."/>
        </authorList>
    </citation>
    <scope>NUCLEOTIDE SEQUENCE</scope>
</reference>
<dbReference type="SMART" id="SM00110">
    <property type="entry name" value="C1Q"/>
    <property type="match status" value="1"/>
</dbReference>
<dbReference type="EMBL" id="CADEAL010003413">
    <property type="protein sequence ID" value="CAB1444604.1"/>
    <property type="molecule type" value="Genomic_DNA"/>
</dbReference>
<evidence type="ECO:0000256" key="1">
    <source>
        <dbReference type="ARBA" id="ARBA00022729"/>
    </source>
</evidence>
<evidence type="ECO:0000313" key="5">
    <source>
        <dbReference type="Proteomes" id="UP001153269"/>
    </source>
</evidence>
<evidence type="ECO:0000259" key="3">
    <source>
        <dbReference type="PROSITE" id="PS50871"/>
    </source>
</evidence>
<keyword evidence="5" id="KW-1185">Reference proteome</keyword>
<dbReference type="SUPFAM" id="SSF49842">
    <property type="entry name" value="TNF-like"/>
    <property type="match status" value="1"/>
</dbReference>
<dbReference type="Proteomes" id="UP001153269">
    <property type="component" value="Unassembled WGS sequence"/>
</dbReference>
<feature type="domain" description="C1q" evidence="3">
    <location>
        <begin position="300"/>
        <end position="434"/>
    </location>
</feature>
<dbReference type="Gene3D" id="2.60.120.40">
    <property type="match status" value="1"/>
</dbReference>
<dbReference type="PROSITE" id="PS50871">
    <property type="entry name" value="C1Q"/>
    <property type="match status" value="1"/>
</dbReference>